<proteinExistence type="predicted"/>
<gene>
    <name evidence="4" type="ordered locus">KSE_65350</name>
</gene>
<keyword evidence="5" id="KW-1185">Reference proteome</keyword>
<evidence type="ECO:0000313" key="5">
    <source>
        <dbReference type="Proteomes" id="UP000007076"/>
    </source>
</evidence>
<dbReference type="RefSeq" id="WP_014139590.1">
    <property type="nucleotide sequence ID" value="NC_016109.1"/>
</dbReference>
<keyword evidence="1" id="KW-0808">Transferase</keyword>
<dbReference type="InterPro" id="IPR013653">
    <property type="entry name" value="GCN5-like_dom"/>
</dbReference>
<sequence length="268" mass="27858">MDEQPFDGVELAERTERNLAEHACHLHRGLPGATVAEAGDLLVADSGLDDDTFNIVAAARFTAAGAADRIAGTVAALTATGRPFSWWVGPASTPPDLGARLAAAGLPASGHETAMWAALDGTPPPPAVPGLEIRTVATPGQLADYAAVLAANWDPPAGTVRDFYARAAPRALAPDGPARYLVGYVEDRPVCSAEVFRHAGVAGLYNVSTLAAHRRRGYGGAVTLAALHAARERGDRVAVLQASADGEPVYRRLGFRACGRFAEHALSP</sequence>
<dbReference type="KEGG" id="ksk:KSE_65350"/>
<keyword evidence="2" id="KW-0012">Acyltransferase</keyword>
<dbReference type="SUPFAM" id="SSF55729">
    <property type="entry name" value="Acyl-CoA N-acyltransferases (Nat)"/>
    <property type="match status" value="1"/>
</dbReference>
<dbReference type="InterPro" id="IPR000182">
    <property type="entry name" value="GNAT_dom"/>
</dbReference>
<evidence type="ECO:0000256" key="1">
    <source>
        <dbReference type="ARBA" id="ARBA00022679"/>
    </source>
</evidence>
<dbReference type="eggNOG" id="COG0456">
    <property type="taxonomic scope" value="Bacteria"/>
</dbReference>
<dbReference type="InterPro" id="IPR016181">
    <property type="entry name" value="Acyl_CoA_acyltransferase"/>
</dbReference>
<dbReference type="InterPro" id="IPR050832">
    <property type="entry name" value="Bact_Acetyltransf"/>
</dbReference>
<dbReference type="PANTHER" id="PTHR43877">
    <property type="entry name" value="AMINOALKYLPHOSPHONATE N-ACETYLTRANSFERASE-RELATED-RELATED"/>
    <property type="match status" value="1"/>
</dbReference>
<dbReference type="Gene3D" id="3.40.630.30">
    <property type="match status" value="1"/>
</dbReference>
<dbReference type="GO" id="GO:0016747">
    <property type="term" value="F:acyltransferase activity, transferring groups other than amino-acyl groups"/>
    <property type="evidence" value="ECO:0007669"/>
    <property type="project" value="InterPro"/>
</dbReference>
<dbReference type="PATRIC" id="fig|452652.3.peg.6559"/>
<dbReference type="Proteomes" id="UP000007076">
    <property type="component" value="Chromosome"/>
</dbReference>
<dbReference type="AlphaFoldDB" id="E4N2B0"/>
<evidence type="ECO:0000256" key="2">
    <source>
        <dbReference type="ARBA" id="ARBA00023315"/>
    </source>
</evidence>
<dbReference type="EMBL" id="AP010968">
    <property type="protein sequence ID" value="BAJ32294.1"/>
    <property type="molecule type" value="Genomic_DNA"/>
</dbReference>
<accession>E4N2B0</accession>
<evidence type="ECO:0000313" key="4">
    <source>
        <dbReference type="EMBL" id="BAJ32294.1"/>
    </source>
</evidence>
<evidence type="ECO:0000259" key="3">
    <source>
        <dbReference type="PROSITE" id="PS51186"/>
    </source>
</evidence>
<dbReference type="STRING" id="452652.KSE_65350"/>
<feature type="domain" description="N-acetyltransferase" evidence="3">
    <location>
        <begin position="131"/>
        <end position="268"/>
    </location>
</feature>
<organism evidence="4 5">
    <name type="scientific">Kitasatospora setae (strain ATCC 33774 / DSM 43861 / JCM 3304 / KCC A-0304 / NBRC 14216 / KM-6054)</name>
    <name type="common">Streptomyces setae</name>
    <dbReference type="NCBI Taxonomy" id="452652"/>
    <lineage>
        <taxon>Bacteria</taxon>
        <taxon>Bacillati</taxon>
        <taxon>Actinomycetota</taxon>
        <taxon>Actinomycetes</taxon>
        <taxon>Kitasatosporales</taxon>
        <taxon>Streptomycetaceae</taxon>
        <taxon>Kitasatospora</taxon>
    </lineage>
</organism>
<name>E4N2B0_KITSK</name>
<dbReference type="CDD" id="cd04301">
    <property type="entry name" value="NAT_SF"/>
    <property type="match status" value="1"/>
</dbReference>
<protein>
    <recommendedName>
        <fullName evidence="3">N-acetyltransferase domain-containing protein</fullName>
    </recommendedName>
</protein>
<dbReference type="Pfam" id="PF08445">
    <property type="entry name" value="FR47"/>
    <property type="match status" value="1"/>
</dbReference>
<dbReference type="HOGENOM" id="CLU_072512_0_0_11"/>
<dbReference type="PROSITE" id="PS51186">
    <property type="entry name" value="GNAT"/>
    <property type="match status" value="1"/>
</dbReference>
<reference evidence="4 5" key="1">
    <citation type="journal article" date="2010" name="DNA Res.">
        <title>Genome sequence of Kitasatospora setae NBRC 14216T: an evolutionary snapshot of the family Streptomycetaceae.</title>
        <authorList>
            <person name="Ichikawa N."/>
            <person name="Oguchi A."/>
            <person name="Ikeda H."/>
            <person name="Ishikawa J."/>
            <person name="Kitani S."/>
            <person name="Watanabe Y."/>
            <person name="Nakamura S."/>
            <person name="Katano Y."/>
            <person name="Kishi E."/>
            <person name="Sasagawa M."/>
            <person name="Ankai A."/>
            <person name="Fukui S."/>
            <person name="Hashimoto Y."/>
            <person name="Kamata S."/>
            <person name="Otoguro M."/>
            <person name="Tanikawa S."/>
            <person name="Nihira T."/>
            <person name="Horinouchi S."/>
            <person name="Ohnishi Y."/>
            <person name="Hayakawa M."/>
            <person name="Kuzuyama T."/>
            <person name="Arisawa A."/>
            <person name="Nomoto F."/>
            <person name="Miura H."/>
            <person name="Takahashi Y."/>
            <person name="Fujita N."/>
        </authorList>
    </citation>
    <scope>NUCLEOTIDE SEQUENCE [LARGE SCALE GENOMIC DNA]</scope>
    <source>
        <strain evidence="5">ATCC 33774 / DSM 43861 / JCM 3304 / KCC A-0304 / NBRC 14216 / KM-6054</strain>
    </source>
</reference>